<evidence type="ECO:0000313" key="3">
    <source>
        <dbReference type="Proteomes" id="UP001333110"/>
    </source>
</evidence>
<reference evidence="2 3" key="1">
    <citation type="journal article" date="2023" name="J. Hered.">
        <title>Chromosome-level genome of the wood stork (Mycteria americana) provides insight into avian chromosome evolution.</title>
        <authorList>
            <person name="Flamio R. Jr."/>
            <person name="Ramstad K.M."/>
        </authorList>
    </citation>
    <scope>NUCLEOTIDE SEQUENCE [LARGE SCALE GENOMIC DNA]</scope>
    <source>
        <strain evidence="2">JAX WOST 10</strain>
    </source>
</reference>
<sequence>MLEQGKSDCLPRDSLNQCPEQDKVCPPEVHGSGFAHPLPYFAPNRELYHIMVAKPKMASNHHISHQSFSVCKQQVKRGTSPKQLKRPLITALKIIKACFKERGNNQFSMSSVDKTRNNWLKFQQGRFRLDIRKNVLIERTAKHCNTLPVGAIESPLLKVKNWLDGQAQRVVVNGVYSSWWPVTSGVPQGSVLGPVLFNIFINDLDEGIECTLSQFADDTK</sequence>
<feature type="domain" description="Reverse transcriptase" evidence="1">
    <location>
        <begin position="155"/>
        <end position="219"/>
    </location>
</feature>
<dbReference type="Pfam" id="PF00078">
    <property type="entry name" value="RVT_1"/>
    <property type="match status" value="1"/>
</dbReference>
<name>A0AAN7RT86_MYCAM</name>
<evidence type="ECO:0000259" key="1">
    <source>
        <dbReference type="Pfam" id="PF00078"/>
    </source>
</evidence>
<keyword evidence="3" id="KW-1185">Reference proteome</keyword>
<accession>A0AAN7RT86</accession>
<protein>
    <recommendedName>
        <fullName evidence="1">Reverse transcriptase domain-containing protein</fullName>
    </recommendedName>
</protein>
<dbReference type="InterPro" id="IPR000477">
    <property type="entry name" value="RT_dom"/>
</dbReference>
<gene>
    <name evidence="2" type="ORF">QYF61_012472</name>
</gene>
<evidence type="ECO:0000313" key="2">
    <source>
        <dbReference type="EMBL" id="KAK4816182.1"/>
    </source>
</evidence>
<dbReference type="PANTHER" id="PTHR33332">
    <property type="entry name" value="REVERSE TRANSCRIPTASE DOMAIN-CONTAINING PROTEIN"/>
    <property type="match status" value="1"/>
</dbReference>
<dbReference type="Proteomes" id="UP001333110">
    <property type="component" value="Unassembled WGS sequence"/>
</dbReference>
<comment type="caution">
    <text evidence="2">The sequence shown here is derived from an EMBL/GenBank/DDBJ whole genome shotgun (WGS) entry which is preliminary data.</text>
</comment>
<dbReference type="AlphaFoldDB" id="A0AAN7RT86"/>
<dbReference type="EMBL" id="JAUNZN010000009">
    <property type="protein sequence ID" value="KAK4816182.1"/>
    <property type="molecule type" value="Genomic_DNA"/>
</dbReference>
<proteinExistence type="predicted"/>
<organism evidence="2 3">
    <name type="scientific">Mycteria americana</name>
    <name type="common">Wood stork</name>
    <dbReference type="NCBI Taxonomy" id="33587"/>
    <lineage>
        <taxon>Eukaryota</taxon>
        <taxon>Metazoa</taxon>
        <taxon>Chordata</taxon>
        <taxon>Craniata</taxon>
        <taxon>Vertebrata</taxon>
        <taxon>Euteleostomi</taxon>
        <taxon>Archelosauria</taxon>
        <taxon>Archosauria</taxon>
        <taxon>Dinosauria</taxon>
        <taxon>Saurischia</taxon>
        <taxon>Theropoda</taxon>
        <taxon>Coelurosauria</taxon>
        <taxon>Aves</taxon>
        <taxon>Neognathae</taxon>
        <taxon>Neoaves</taxon>
        <taxon>Aequornithes</taxon>
        <taxon>Ciconiiformes</taxon>
        <taxon>Ciconiidae</taxon>
        <taxon>Mycteria</taxon>
    </lineage>
</organism>